<evidence type="ECO:0000313" key="1">
    <source>
        <dbReference type="EMBL" id="MET6989943.1"/>
    </source>
</evidence>
<dbReference type="RefSeq" id="WP_354614326.1">
    <property type="nucleotide sequence ID" value="NZ_JBEXAE010000002.1"/>
</dbReference>
<dbReference type="EMBL" id="JBEXAE010000002">
    <property type="protein sequence ID" value="MET6989943.1"/>
    <property type="molecule type" value="Genomic_DNA"/>
</dbReference>
<protein>
    <submittedName>
        <fullName evidence="1">Uncharacterized protein</fullName>
    </submittedName>
</protein>
<reference evidence="1 2" key="1">
    <citation type="submission" date="2024-07" db="EMBL/GenBank/DDBJ databases">
        <title>The genome sequence of type strain Sediminicola arcticus GDMCC 1.2805.</title>
        <authorList>
            <person name="Liu Y."/>
        </authorList>
    </citation>
    <scope>NUCLEOTIDE SEQUENCE [LARGE SCALE GENOMIC DNA]</scope>
    <source>
        <strain evidence="1 2">GDMCC 1.2805</strain>
    </source>
</reference>
<gene>
    <name evidence="1" type="ORF">ABXZ36_04695</name>
</gene>
<organism evidence="1 2">
    <name type="scientific">Sediminicola arcticus</name>
    <dbReference type="NCBI Taxonomy" id="1574308"/>
    <lineage>
        <taxon>Bacteria</taxon>
        <taxon>Pseudomonadati</taxon>
        <taxon>Bacteroidota</taxon>
        <taxon>Flavobacteriia</taxon>
        <taxon>Flavobacteriales</taxon>
        <taxon>Flavobacteriaceae</taxon>
        <taxon>Sediminicola</taxon>
    </lineage>
</organism>
<dbReference type="Proteomes" id="UP001549799">
    <property type="component" value="Unassembled WGS sequence"/>
</dbReference>
<name>A0ABV2SS17_9FLAO</name>
<sequence>MSWTVWDYTSFLTITEPRHLTRLIPCYLSLLGHVILWWNGEKINQEYTLIGEEKAPVQGSHTGQSEV</sequence>
<comment type="caution">
    <text evidence="1">The sequence shown here is derived from an EMBL/GenBank/DDBJ whole genome shotgun (WGS) entry which is preliminary data.</text>
</comment>
<proteinExistence type="predicted"/>
<accession>A0ABV2SS17</accession>
<keyword evidence="2" id="KW-1185">Reference proteome</keyword>
<evidence type="ECO:0000313" key="2">
    <source>
        <dbReference type="Proteomes" id="UP001549799"/>
    </source>
</evidence>